<reference evidence="2" key="1">
    <citation type="journal article" date="2015" name="Nature">
        <title>Complex archaea that bridge the gap between prokaryotes and eukaryotes.</title>
        <authorList>
            <person name="Spang A."/>
            <person name="Saw J.H."/>
            <person name="Jorgensen S.L."/>
            <person name="Zaremba-Niedzwiedzka K."/>
            <person name="Martijn J."/>
            <person name="Lind A.E."/>
            <person name="van Eijk R."/>
            <person name="Schleper C."/>
            <person name="Guy L."/>
            <person name="Ettema T.J."/>
        </authorList>
    </citation>
    <scope>NUCLEOTIDE SEQUENCE</scope>
</reference>
<gene>
    <name evidence="2" type="ORF">LCGC14_2263640</name>
</gene>
<feature type="region of interest" description="Disordered" evidence="1">
    <location>
        <begin position="34"/>
        <end position="108"/>
    </location>
</feature>
<feature type="compositionally biased region" description="Basic and acidic residues" evidence="1">
    <location>
        <begin position="434"/>
        <end position="470"/>
    </location>
</feature>
<organism evidence="2">
    <name type="scientific">marine sediment metagenome</name>
    <dbReference type="NCBI Taxonomy" id="412755"/>
    <lineage>
        <taxon>unclassified sequences</taxon>
        <taxon>metagenomes</taxon>
        <taxon>ecological metagenomes</taxon>
    </lineage>
</organism>
<comment type="caution">
    <text evidence="2">The sequence shown here is derived from an EMBL/GenBank/DDBJ whole genome shotgun (WGS) entry which is preliminary data.</text>
</comment>
<dbReference type="AlphaFoldDB" id="A0A0F9CZ63"/>
<feature type="region of interest" description="Disordered" evidence="1">
    <location>
        <begin position="365"/>
        <end position="391"/>
    </location>
</feature>
<feature type="compositionally biased region" description="Basic and acidic residues" evidence="1">
    <location>
        <begin position="365"/>
        <end position="383"/>
    </location>
</feature>
<sequence length="537" mass="59693">MLTLKFPDHNVTLQVDADELTDDQVEEVYNHYFSTLDVEPGSPETRPDPTLTPEPQPTEPTFYKVPPEPPLPQETQAQTPAVLRPEPSPSTQPPAIYTETREVPAPRIDPLEQVDAEVDAELEVSKIAPWDPSSFDETLDENPIFEGINKAIDTLSPFFMTAAEEKSMRAKHPNLMALRYSAASLLLPGVSEKFASPMELEAFTKKSTEDQRLEILGLTAGYAAFGAAGKGAQALLGLAAKKFPSLTKPIAQLFKDSNWFRRMTNRERGLVVQSIDDMKKAGLSEAEILRGIRGPEREKFFDAAMKDRGAGSVAEQPQKPKKLPDAEEIGETIAEESWKVTGGKLIKPIELTSKERLLAGAKKPVEAEVKKPKGKEPLSRDEFEGNQQVDLEIPGDDWQALKKGKIRYQEVARKAAKEFDVKFEQRYDKYLATEYPELSKPKPPSPKEEPPVQTSKERLMAGTKKAKEPVEPVEAVEPEIPEVEPDHTYTVEPVKIGSEPAGFKLAKESMLDAIDQAIKEIPKDYPEGLAYERPGDK</sequence>
<protein>
    <submittedName>
        <fullName evidence="2">Uncharacterized protein</fullName>
    </submittedName>
</protein>
<name>A0A0F9CZ63_9ZZZZ</name>
<accession>A0A0F9CZ63</accession>
<feature type="region of interest" description="Disordered" evidence="1">
    <location>
        <begin position="434"/>
        <end position="488"/>
    </location>
</feature>
<evidence type="ECO:0000313" key="2">
    <source>
        <dbReference type="EMBL" id="KKL54614.1"/>
    </source>
</evidence>
<proteinExistence type="predicted"/>
<feature type="compositionally biased region" description="Acidic residues" evidence="1">
    <location>
        <begin position="474"/>
        <end position="483"/>
    </location>
</feature>
<feature type="non-terminal residue" evidence="2">
    <location>
        <position position="537"/>
    </location>
</feature>
<dbReference type="EMBL" id="LAZR01031136">
    <property type="protein sequence ID" value="KKL54614.1"/>
    <property type="molecule type" value="Genomic_DNA"/>
</dbReference>
<evidence type="ECO:0000256" key="1">
    <source>
        <dbReference type="SAM" id="MobiDB-lite"/>
    </source>
</evidence>